<dbReference type="Gene3D" id="1.10.3210.10">
    <property type="entry name" value="Hypothetical protein af1432"/>
    <property type="match status" value="1"/>
</dbReference>
<feature type="domain" description="HD-GYP" evidence="1">
    <location>
        <begin position="118"/>
        <end position="311"/>
    </location>
</feature>
<accession>A0A4S8NUU6</accession>
<dbReference type="PROSITE" id="PS51832">
    <property type="entry name" value="HD_GYP"/>
    <property type="match status" value="1"/>
</dbReference>
<protein>
    <submittedName>
        <fullName evidence="2">HD-GYP domain-containing protein</fullName>
    </submittedName>
</protein>
<dbReference type="GO" id="GO:0008081">
    <property type="term" value="F:phosphoric diester hydrolase activity"/>
    <property type="evidence" value="ECO:0007669"/>
    <property type="project" value="UniProtKB-ARBA"/>
</dbReference>
<dbReference type="SUPFAM" id="SSF109604">
    <property type="entry name" value="HD-domain/PDEase-like"/>
    <property type="match status" value="1"/>
</dbReference>
<dbReference type="InterPro" id="IPR037522">
    <property type="entry name" value="HD_GYP_dom"/>
</dbReference>
<proteinExistence type="predicted"/>
<dbReference type="CDD" id="cd00077">
    <property type="entry name" value="HDc"/>
    <property type="match status" value="1"/>
</dbReference>
<dbReference type="InterPro" id="IPR003607">
    <property type="entry name" value="HD/PDEase_dom"/>
</dbReference>
<dbReference type="PANTHER" id="PTHR43155:SF2">
    <property type="entry name" value="CYCLIC DI-GMP PHOSPHODIESTERASE PA4108"/>
    <property type="match status" value="1"/>
</dbReference>
<dbReference type="Pfam" id="PF13487">
    <property type="entry name" value="HD_5"/>
    <property type="match status" value="1"/>
</dbReference>
<evidence type="ECO:0000313" key="2">
    <source>
        <dbReference type="EMBL" id="THV21347.1"/>
    </source>
</evidence>
<dbReference type="SMART" id="SM00471">
    <property type="entry name" value="HDc"/>
    <property type="match status" value="1"/>
</dbReference>
<gene>
    <name evidence="2" type="ORF">FAA97_15110</name>
</gene>
<sequence length="311" mass="34975">MLVHVPKDRICKGMFIELVECPHSEFGKRRFLLTQERDRQAIMASSAERVLVNTALGIDQTGRPSSIPAIAKGRLTIERVQEKVETATVELRTNLDQISDGERPDFHKLGPLVQTMADVWHATPTVALEMTRLKTKDEGTYVHSLAVATMMTQLGDICGLDHEETTLLGVAGLLHDIGKLKIPDEILNKPGRLTEEERDIIRSHPDIGYDWLRQYDEIPQLVLDVTRLHHEVLDGSGYPLRLTADELSLPVRISTVCDVFEALTSARPYKAGWPAQEALDWMFARPHLFDRKLVVRLGGLLMPHEDQALVS</sequence>
<reference evidence="2 3" key="1">
    <citation type="submission" date="2019-04" db="EMBL/GenBank/DDBJ databases">
        <title>Genome sequence of strain shin9-1.</title>
        <authorList>
            <person name="Gao J."/>
            <person name="Sun J."/>
        </authorList>
    </citation>
    <scope>NUCLEOTIDE SEQUENCE [LARGE SCALE GENOMIC DNA]</scope>
    <source>
        <strain evidence="3">shin9-1</strain>
    </source>
</reference>
<dbReference type="EMBL" id="STGV01000005">
    <property type="protein sequence ID" value="THV21347.1"/>
    <property type="molecule type" value="Genomic_DNA"/>
</dbReference>
<name>A0A4S8NUU6_9HYPH</name>
<dbReference type="InterPro" id="IPR006675">
    <property type="entry name" value="HDIG_dom"/>
</dbReference>
<dbReference type="RefSeq" id="WP_136599398.1">
    <property type="nucleotide sequence ID" value="NZ_STGV01000005.1"/>
</dbReference>
<dbReference type="PANTHER" id="PTHR43155">
    <property type="entry name" value="CYCLIC DI-GMP PHOSPHODIESTERASE PA4108-RELATED"/>
    <property type="match status" value="1"/>
</dbReference>
<evidence type="ECO:0000259" key="1">
    <source>
        <dbReference type="PROSITE" id="PS51832"/>
    </source>
</evidence>
<dbReference type="AlphaFoldDB" id="A0A4S8NUU6"/>
<dbReference type="NCBIfam" id="TIGR00277">
    <property type="entry name" value="HDIG"/>
    <property type="match status" value="1"/>
</dbReference>
<dbReference type="Proteomes" id="UP000308828">
    <property type="component" value="Unassembled WGS sequence"/>
</dbReference>
<keyword evidence="3" id="KW-1185">Reference proteome</keyword>
<comment type="caution">
    <text evidence="2">The sequence shown here is derived from an EMBL/GenBank/DDBJ whole genome shotgun (WGS) entry which is preliminary data.</text>
</comment>
<evidence type="ECO:0000313" key="3">
    <source>
        <dbReference type="Proteomes" id="UP000308828"/>
    </source>
</evidence>
<organism evidence="2 3">
    <name type="scientific">Peteryoungia ipomoeae</name>
    <dbReference type="NCBI Taxonomy" id="1210932"/>
    <lineage>
        <taxon>Bacteria</taxon>
        <taxon>Pseudomonadati</taxon>
        <taxon>Pseudomonadota</taxon>
        <taxon>Alphaproteobacteria</taxon>
        <taxon>Hyphomicrobiales</taxon>
        <taxon>Rhizobiaceae</taxon>
        <taxon>Peteryoungia</taxon>
    </lineage>
</organism>
<dbReference type="OrthoDB" id="9802066at2"/>